<accession>A0AAU9IWH2</accession>
<dbReference type="PANTHER" id="PTHR24362:SF309">
    <property type="entry name" value="PROTEIN KINASE DOMAIN-CONTAINING PROTEIN"/>
    <property type="match status" value="1"/>
</dbReference>
<evidence type="ECO:0000313" key="3">
    <source>
        <dbReference type="Proteomes" id="UP001162131"/>
    </source>
</evidence>
<keyword evidence="3" id="KW-1185">Reference proteome</keyword>
<dbReference type="SUPFAM" id="SSF56112">
    <property type="entry name" value="Protein kinase-like (PK-like)"/>
    <property type="match status" value="1"/>
</dbReference>
<feature type="domain" description="Protein kinase" evidence="1">
    <location>
        <begin position="135"/>
        <end position="379"/>
    </location>
</feature>
<evidence type="ECO:0000313" key="2">
    <source>
        <dbReference type="EMBL" id="CAG9317850.1"/>
    </source>
</evidence>
<reference evidence="2" key="1">
    <citation type="submission" date="2021-09" db="EMBL/GenBank/DDBJ databases">
        <authorList>
            <consortium name="AG Swart"/>
            <person name="Singh M."/>
            <person name="Singh A."/>
            <person name="Seah K."/>
            <person name="Emmerich C."/>
        </authorList>
    </citation>
    <scope>NUCLEOTIDE SEQUENCE</scope>
    <source>
        <strain evidence="2">ATCC30299</strain>
    </source>
</reference>
<dbReference type="Proteomes" id="UP001162131">
    <property type="component" value="Unassembled WGS sequence"/>
</dbReference>
<dbReference type="InterPro" id="IPR000719">
    <property type="entry name" value="Prot_kinase_dom"/>
</dbReference>
<name>A0AAU9IWH2_9CILI</name>
<dbReference type="AlphaFoldDB" id="A0AAU9IWH2"/>
<dbReference type="PROSITE" id="PS50011">
    <property type="entry name" value="PROTEIN_KINASE_DOM"/>
    <property type="match status" value="1"/>
</dbReference>
<protein>
    <recommendedName>
        <fullName evidence="1">Protein kinase domain-containing protein</fullName>
    </recommendedName>
</protein>
<sequence length="381" mass="44413">MSHLPTVQTIEDSKEDQNLKATVKESATTYELMINQIYSLEESLLFTDDRKEICDALNKHLIDLYINQGLQYSLIPFDSISVKKLYSGIFVFDLPPIAIPIKDKLKSYQAFVSKSISINLIKLVRNARKPLPQHLKIRQDIQFVETNISFRARQSDRYQTMPVATMMDDSMVFMKPLTTKYKVEGVPFEGFIYCHLQHPNIIRCYGYTKHNDRTCLVLQHVSTLLETYVRDNNLSLQRRLNLIIEIGHGLSFMHMKSVVLMNVSPWSIFVDSNYRPIIVDLENAVCLGMKYPELLCYKEEDYASPEALDGKRDYSCDVYSYGLLCYFILTKQHYAKTKDLDCLEENFRIVIEMMLSEDPSERPHAKTCYQEFECIYKELTQ</sequence>
<evidence type="ECO:0000259" key="1">
    <source>
        <dbReference type="PROSITE" id="PS50011"/>
    </source>
</evidence>
<gene>
    <name evidence="2" type="ORF">BSTOLATCC_MIC19090</name>
</gene>
<dbReference type="Gene3D" id="1.10.510.10">
    <property type="entry name" value="Transferase(Phosphotransferase) domain 1"/>
    <property type="match status" value="1"/>
</dbReference>
<dbReference type="Pfam" id="PF00069">
    <property type="entry name" value="Pkinase"/>
    <property type="match status" value="1"/>
</dbReference>
<dbReference type="GO" id="GO:0004672">
    <property type="term" value="F:protein kinase activity"/>
    <property type="evidence" value="ECO:0007669"/>
    <property type="project" value="InterPro"/>
</dbReference>
<dbReference type="InterPro" id="IPR011009">
    <property type="entry name" value="Kinase-like_dom_sf"/>
</dbReference>
<dbReference type="PANTHER" id="PTHR24362">
    <property type="entry name" value="SERINE/THREONINE-PROTEIN KINASE NEK"/>
    <property type="match status" value="1"/>
</dbReference>
<organism evidence="2 3">
    <name type="scientific">Blepharisma stoltei</name>
    <dbReference type="NCBI Taxonomy" id="1481888"/>
    <lineage>
        <taxon>Eukaryota</taxon>
        <taxon>Sar</taxon>
        <taxon>Alveolata</taxon>
        <taxon>Ciliophora</taxon>
        <taxon>Postciliodesmatophora</taxon>
        <taxon>Heterotrichea</taxon>
        <taxon>Heterotrichida</taxon>
        <taxon>Blepharismidae</taxon>
        <taxon>Blepharisma</taxon>
    </lineage>
</organism>
<dbReference type="GO" id="GO:0005524">
    <property type="term" value="F:ATP binding"/>
    <property type="evidence" value="ECO:0007669"/>
    <property type="project" value="InterPro"/>
</dbReference>
<comment type="caution">
    <text evidence="2">The sequence shown here is derived from an EMBL/GenBank/DDBJ whole genome shotgun (WGS) entry which is preliminary data.</text>
</comment>
<proteinExistence type="predicted"/>
<dbReference type="EMBL" id="CAJZBQ010000018">
    <property type="protein sequence ID" value="CAG9317850.1"/>
    <property type="molecule type" value="Genomic_DNA"/>
</dbReference>